<keyword evidence="2" id="KW-1185">Reference proteome</keyword>
<sequence length="226" mass="25121">MTALPPQYEIRQLEPKHLGWARAIIAHNNVFHSPAWAVIYPDGQTARAYNMYKTVEYLFKRPESAAAGGKLYWDSTNLGATSEELLEQMDFPLASIGLAYDGAVPMNMENLGPLMGTLPGLGVVLGALDALDPRDPENWKPKGGRKLAKALAHFMMRKKAEEGFKAIQIETVNKAVDTIWLHQPAPFRSEVVSSLDTTVYEQEVEGKKVKPFAPAEVFCTRIYTTL</sequence>
<reference evidence="1" key="1">
    <citation type="journal article" date="2023" name="Mol. Phylogenet. Evol.">
        <title>Genome-scale phylogeny and comparative genomics of the fungal order Sordariales.</title>
        <authorList>
            <person name="Hensen N."/>
            <person name="Bonometti L."/>
            <person name="Westerberg I."/>
            <person name="Brannstrom I.O."/>
            <person name="Guillou S."/>
            <person name="Cros-Aarteil S."/>
            <person name="Calhoun S."/>
            <person name="Haridas S."/>
            <person name="Kuo A."/>
            <person name="Mondo S."/>
            <person name="Pangilinan J."/>
            <person name="Riley R."/>
            <person name="LaButti K."/>
            <person name="Andreopoulos B."/>
            <person name="Lipzen A."/>
            <person name="Chen C."/>
            <person name="Yan M."/>
            <person name="Daum C."/>
            <person name="Ng V."/>
            <person name="Clum A."/>
            <person name="Steindorff A."/>
            <person name="Ohm R.A."/>
            <person name="Martin F."/>
            <person name="Silar P."/>
            <person name="Natvig D.O."/>
            <person name="Lalanne C."/>
            <person name="Gautier V."/>
            <person name="Ament-Velasquez S.L."/>
            <person name="Kruys A."/>
            <person name="Hutchinson M.I."/>
            <person name="Powell A.J."/>
            <person name="Barry K."/>
            <person name="Miller A.N."/>
            <person name="Grigoriev I.V."/>
            <person name="Debuchy R."/>
            <person name="Gladieux P."/>
            <person name="Hiltunen Thoren M."/>
            <person name="Johannesson H."/>
        </authorList>
    </citation>
    <scope>NUCLEOTIDE SEQUENCE</scope>
    <source>
        <strain evidence="1">CBS 118394</strain>
    </source>
</reference>
<dbReference type="EMBL" id="JAUEDM010000001">
    <property type="protein sequence ID" value="KAK3329116.1"/>
    <property type="molecule type" value="Genomic_DNA"/>
</dbReference>
<evidence type="ECO:0000313" key="1">
    <source>
        <dbReference type="EMBL" id="KAK3329116.1"/>
    </source>
</evidence>
<evidence type="ECO:0000313" key="2">
    <source>
        <dbReference type="Proteomes" id="UP001283341"/>
    </source>
</evidence>
<proteinExistence type="predicted"/>
<dbReference type="AlphaFoldDB" id="A0AAE0ME15"/>
<comment type="caution">
    <text evidence="1">The sequence shown here is derived from an EMBL/GenBank/DDBJ whole genome shotgun (WGS) entry which is preliminary data.</text>
</comment>
<gene>
    <name evidence="1" type="ORF">B0H66DRAFT_571794</name>
</gene>
<accession>A0AAE0ME15</accession>
<name>A0AAE0ME15_9PEZI</name>
<dbReference type="Proteomes" id="UP001283341">
    <property type="component" value="Unassembled WGS sequence"/>
</dbReference>
<organism evidence="1 2">
    <name type="scientific">Apodospora peruviana</name>
    <dbReference type="NCBI Taxonomy" id="516989"/>
    <lineage>
        <taxon>Eukaryota</taxon>
        <taxon>Fungi</taxon>
        <taxon>Dikarya</taxon>
        <taxon>Ascomycota</taxon>
        <taxon>Pezizomycotina</taxon>
        <taxon>Sordariomycetes</taxon>
        <taxon>Sordariomycetidae</taxon>
        <taxon>Sordariales</taxon>
        <taxon>Lasiosphaeriaceae</taxon>
        <taxon>Apodospora</taxon>
    </lineage>
</organism>
<protein>
    <submittedName>
        <fullName evidence="1">Uncharacterized protein</fullName>
    </submittedName>
</protein>
<reference evidence="1" key="2">
    <citation type="submission" date="2023-06" db="EMBL/GenBank/DDBJ databases">
        <authorList>
            <consortium name="Lawrence Berkeley National Laboratory"/>
            <person name="Haridas S."/>
            <person name="Hensen N."/>
            <person name="Bonometti L."/>
            <person name="Westerberg I."/>
            <person name="Brannstrom I.O."/>
            <person name="Guillou S."/>
            <person name="Cros-Aarteil S."/>
            <person name="Calhoun S."/>
            <person name="Kuo A."/>
            <person name="Mondo S."/>
            <person name="Pangilinan J."/>
            <person name="Riley R."/>
            <person name="Labutti K."/>
            <person name="Andreopoulos B."/>
            <person name="Lipzen A."/>
            <person name="Chen C."/>
            <person name="Yanf M."/>
            <person name="Daum C."/>
            <person name="Ng V."/>
            <person name="Clum A."/>
            <person name="Steindorff A."/>
            <person name="Ohm R."/>
            <person name="Martin F."/>
            <person name="Silar P."/>
            <person name="Natvig D."/>
            <person name="Lalanne C."/>
            <person name="Gautier V."/>
            <person name="Ament-Velasquez S.L."/>
            <person name="Kruys A."/>
            <person name="Hutchinson M.I."/>
            <person name="Powell A.J."/>
            <person name="Barry K."/>
            <person name="Miller A.N."/>
            <person name="Grigoriev I.V."/>
            <person name="Debuchy R."/>
            <person name="Gladieux P."/>
            <person name="Thoren M.H."/>
            <person name="Johannesson H."/>
        </authorList>
    </citation>
    <scope>NUCLEOTIDE SEQUENCE</scope>
    <source>
        <strain evidence="1">CBS 118394</strain>
    </source>
</reference>